<keyword evidence="5" id="KW-0963">Cytoplasm</keyword>
<sequence length="364" mass="40513">MMTAMAFDRPTIFSMSELAARIEMLTPKQNGFVDTEEGETEEETMKHTASIKGMWKKAFKSLKSNDKQTTWLSKKGSIIKRKDSEPPEEEPEEVSKEIDPVYSLLKCAADLPKVPKAQKEAPCCSHLAGKADTSSGSTSKASSPSSSASHSPKTRRKKLNARMKSFSLDTPDPPKQLLGIDETTKKKSSSFTNNCFGQPNVAVTASKKRFGFANRSTSLEIEDSKRRSRSSSPQLSPKSKKKETDVYVSLYHFRGKEKDDMDLRPGSRVSVTNSSDPDWWKGKCNGRSGYFPAKYLLKLTKYQRVYQVTHTMNLTEIDGLGGMRLHKDQIVLAVGEPEDDAIVIHVKAANNREAMCPAQFLAEV</sequence>
<dbReference type="EMBL" id="CAXITT010000030">
    <property type="protein sequence ID" value="CAL1528301.1"/>
    <property type="molecule type" value="Genomic_DNA"/>
</dbReference>
<dbReference type="PANTHER" id="PTHR15135:SF7">
    <property type="entry name" value="STAC-LIKE, ISOFORM J"/>
    <property type="match status" value="1"/>
</dbReference>
<evidence type="ECO:0000256" key="4">
    <source>
        <dbReference type="ARBA" id="ARBA00022475"/>
    </source>
</evidence>
<dbReference type="SMART" id="SM00326">
    <property type="entry name" value="SH3"/>
    <property type="match status" value="1"/>
</dbReference>
<dbReference type="GO" id="GO:0003009">
    <property type="term" value="P:skeletal muscle contraction"/>
    <property type="evidence" value="ECO:0007669"/>
    <property type="project" value="TreeGrafter"/>
</dbReference>
<keyword evidence="7" id="KW-0479">Metal-binding</keyword>
<keyword evidence="7" id="KW-0863">Zinc-finger</keyword>
<feature type="region of interest" description="Disordered" evidence="10">
    <location>
        <begin position="128"/>
        <end position="179"/>
    </location>
</feature>
<keyword evidence="4" id="KW-1003">Cell membrane</keyword>
<comment type="subcellular location">
    <subcellularLocation>
        <location evidence="1">Cell membrane</location>
    </subcellularLocation>
    <subcellularLocation>
        <location evidence="2">Cytoplasm</location>
    </subcellularLocation>
</comment>
<reference evidence="12 13" key="1">
    <citation type="submission" date="2024-04" db="EMBL/GenBank/DDBJ databases">
        <authorList>
            <consortium name="Genoscope - CEA"/>
            <person name="William W."/>
        </authorList>
    </citation>
    <scope>NUCLEOTIDE SEQUENCE [LARGE SCALE GENOMIC DNA]</scope>
</reference>
<evidence type="ECO:0000259" key="11">
    <source>
        <dbReference type="PROSITE" id="PS50002"/>
    </source>
</evidence>
<dbReference type="GO" id="GO:0005737">
    <property type="term" value="C:cytoplasm"/>
    <property type="evidence" value="ECO:0007669"/>
    <property type="project" value="UniProtKB-SubCell"/>
</dbReference>
<evidence type="ECO:0000256" key="8">
    <source>
        <dbReference type="ARBA" id="ARBA00023136"/>
    </source>
</evidence>
<feature type="compositionally biased region" description="Low complexity" evidence="10">
    <location>
        <begin position="133"/>
        <end position="151"/>
    </location>
</feature>
<dbReference type="GO" id="GO:0005886">
    <property type="term" value="C:plasma membrane"/>
    <property type="evidence" value="ECO:0007669"/>
    <property type="project" value="UniProtKB-SubCell"/>
</dbReference>
<feature type="domain" description="SH3" evidence="11">
    <location>
        <begin position="242"/>
        <end position="301"/>
    </location>
</feature>
<evidence type="ECO:0000256" key="10">
    <source>
        <dbReference type="SAM" id="MobiDB-lite"/>
    </source>
</evidence>
<dbReference type="GO" id="GO:0008270">
    <property type="term" value="F:zinc ion binding"/>
    <property type="evidence" value="ECO:0007669"/>
    <property type="project" value="UniProtKB-KW"/>
</dbReference>
<evidence type="ECO:0000256" key="3">
    <source>
        <dbReference type="ARBA" id="ARBA00022443"/>
    </source>
</evidence>
<keyword evidence="6" id="KW-0677">Repeat</keyword>
<dbReference type="InterPro" id="IPR036028">
    <property type="entry name" value="SH3-like_dom_sf"/>
</dbReference>
<dbReference type="InterPro" id="IPR039688">
    <property type="entry name" value="STAC1/2/3"/>
</dbReference>
<gene>
    <name evidence="12" type="ORF">GSLYS_00002471001</name>
</gene>
<dbReference type="AlphaFoldDB" id="A0AAV2H3R9"/>
<dbReference type="Proteomes" id="UP001497497">
    <property type="component" value="Unassembled WGS sequence"/>
</dbReference>
<dbReference type="Gene3D" id="2.30.30.40">
    <property type="entry name" value="SH3 Domains"/>
    <property type="match status" value="1"/>
</dbReference>
<evidence type="ECO:0000256" key="5">
    <source>
        <dbReference type="ARBA" id="ARBA00022490"/>
    </source>
</evidence>
<evidence type="ECO:0000313" key="12">
    <source>
        <dbReference type="EMBL" id="CAL1528301.1"/>
    </source>
</evidence>
<name>A0AAV2H3R9_LYMST</name>
<dbReference type="SUPFAM" id="SSF50044">
    <property type="entry name" value="SH3-domain"/>
    <property type="match status" value="1"/>
</dbReference>
<keyword evidence="8" id="KW-0472">Membrane</keyword>
<dbReference type="Pfam" id="PF00018">
    <property type="entry name" value="SH3_1"/>
    <property type="match status" value="1"/>
</dbReference>
<keyword evidence="7" id="KW-0862">Zinc</keyword>
<accession>A0AAV2H3R9</accession>
<evidence type="ECO:0000256" key="9">
    <source>
        <dbReference type="PROSITE-ProRule" id="PRU00192"/>
    </source>
</evidence>
<dbReference type="PROSITE" id="PS50002">
    <property type="entry name" value="SH3"/>
    <property type="match status" value="1"/>
</dbReference>
<dbReference type="InterPro" id="IPR059031">
    <property type="entry name" value="SH3_20"/>
</dbReference>
<evidence type="ECO:0000256" key="1">
    <source>
        <dbReference type="ARBA" id="ARBA00004236"/>
    </source>
</evidence>
<feature type="region of interest" description="Disordered" evidence="10">
    <location>
        <begin position="219"/>
        <end position="243"/>
    </location>
</feature>
<feature type="region of interest" description="Disordered" evidence="10">
    <location>
        <begin position="63"/>
        <end position="97"/>
    </location>
</feature>
<evidence type="ECO:0000256" key="6">
    <source>
        <dbReference type="ARBA" id="ARBA00022737"/>
    </source>
</evidence>
<comment type="caution">
    <text evidence="12">The sequence shown here is derived from an EMBL/GenBank/DDBJ whole genome shotgun (WGS) entry which is preliminary data.</text>
</comment>
<evidence type="ECO:0000313" key="13">
    <source>
        <dbReference type="Proteomes" id="UP001497497"/>
    </source>
</evidence>
<keyword evidence="13" id="KW-1185">Reference proteome</keyword>
<evidence type="ECO:0000256" key="7">
    <source>
        <dbReference type="ARBA" id="ARBA00022771"/>
    </source>
</evidence>
<organism evidence="12 13">
    <name type="scientific">Lymnaea stagnalis</name>
    <name type="common">Great pond snail</name>
    <name type="synonym">Helix stagnalis</name>
    <dbReference type="NCBI Taxonomy" id="6523"/>
    <lineage>
        <taxon>Eukaryota</taxon>
        <taxon>Metazoa</taxon>
        <taxon>Spiralia</taxon>
        <taxon>Lophotrochozoa</taxon>
        <taxon>Mollusca</taxon>
        <taxon>Gastropoda</taxon>
        <taxon>Heterobranchia</taxon>
        <taxon>Euthyneura</taxon>
        <taxon>Panpulmonata</taxon>
        <taxon>Hygrophila</taxon>
        <taxon>Lymnaeoidea</taxon>
        <taxon>Lymnaeidae</taxon>
        <taxon>Lymnaea</taxon>
    </lineage>
</organism>
<dbReference type="InterPro" id="IPR001452">
    <property type="entry name" value="SH3_domain"/>
</dbReference>
<proteinExistence type="predicted"/>
<dbReference type="PANTHER" id="PTHR15135">
    <property type="entry name" value="STAC"/>
    <property type="match status" value="1"/>
</dbReference>
<evidence type="ECO:0000256" key="2">
    <source>
        <dbReference type="ARBA" id="ARBA00004496"/>
    </source>
</evidence>
<keyword evidence="3 9" id="KW-0728">SH3 domain</keyword>
<protein>
    <recommendedName>
        <fullName evidence="11">SH3 domain-containing protein</fullName>
    </recommendedName>
</protein>
<feature type="compositionally biased region" description="Basic residues" evidence="10">
    <location>
        <begin position="152"/>
        <end position="161"/>
    </location>
</feature>
<dbReference type="GO" id="GO:1903078">
    <property type="term" value="P:positive regulation of protein localization to plasma membrane"/>
    <property type="evidence" value="ECO:0007669"/>
    <property type="project" value="TreeGrafter"/>
</dbReference>
<dbReference type="PRINTS" id="PR00452">
    <property type="entry name" value="SH3DOMAIN"/>
</dbReference>
<dbReference type="Pfam" id="PF26085">
    <property type="entry name" value="SH3_20"/>
    <property type="match status" value="1"/>
</dbReference>